<feature type="region of interest" description="Disordered" evidence="1">
    <location>
        <begin position="100"/>
        <end position="154"/>
    </location>
</feature>
<comment type="caution">
    <text evidence="2">The sequence shown here is derived from an EMBL/GenBank/DDBJ whole genome shotgun (WGS) entry which is preliminary data.</text>
</comment>
<dbReference type="AlphaFoldDB" id="A0A9P5PEA2"/>
<feature type="compositionally biased region" description="Polar residues" evidence="1">
    <location>
        <begin position="112"/>
        <end position="123"/>
    </location>
</feature>
<keyword evidence="3" id="KW-1185">Reference proteome</keyword>
<reference evidence="2" key="1">
    <citation type="submission" date="2020-11" db="EMBL/GenBank/DDBJ databases">
        <authorList>
            <consortium name="DOE Joint Genome Institute"/>
            <person name="Ahrendt S."/>
            <person name="Riley R."/>
            <person name="Andreopoulos W."/>
            <person name="Labutti K."/>
            <person name="Pangilinan J."/>
            <person name="Ruiz-Duenas F.J."/>
            <person name="Barrasa J.M."/>
            <person name="Sanchez-Garcia M."/>
            <person name="Camarero S."/>
            <person name="Miyauchi S."/>
            <person name="Serrano A."/>
            <person name="Linde D."/>
            <person name="Babiker R."/>
            <person name="Drula E."/>
            <person name="Ayuso-Fernandez I."/>
            <person name="Pacheco R."/>
            <person name="Padilla G."/>
            <person name="Ferreira P."/>
            <person name="Barriuso J."/>
            <person name="Kellner H."/>
            <person name="Castanera R."/>
            <person name="Alfaro M."/>
            <person name="Ramirez L."/>
            <person name="Pisabarro A.G."/>
            <person name="Kuo A."/>
            <person name="Tritt A."/>
            <person name="Lipzen A."/>
            <person name="He G."/>
            <person name="Yan M."/>
            <person name="Ng V."/>
            <person name="Cullen D."/>
            <person name="Martin F."/>
            <person name="Rosso M.-N."/>
            <person name="Henrissat B."/>
            <person name="Hibbett D."/>
            <person name="Martinez A.T."/>
            <person name="Grigoriev I.V."/>
        </authorList>
    </citation>
    <scope>NUCLEOTIDE SEQUENCE</scope>
    <source>
        <strain evidence="2">AH 40177</strain>
    </source>
</reference>
<dbReference type="OrthoDB" id="435402at2759"/>
<accession>A0A9P5PEA2</accession>
<dbReference type="Proteomes" id="UP000772434">
    <property type="component" value="Unassembled WGS sequence"/>
</dbReference>
<name>A0A9P5PEA2_9AGAR</name>
<feature type="compositionally biased region" description="Acidic residues" evidence="1">
    <location>
        <begin position="100"/>
        <end position="109"/>
    </location>
</feature>
<proteinExistence type="predicted"/>
<evidence type="ECO:0000313" key="2">
    <source>
        <dbReference type="EMBL" id="KAF9061122.1"/>
    </source>
</evidence>
<gene>
    <name evidence="2" type="ORF">BDP27DRAFT_1338605</name>
</gene>
<evidence type="ECO:0000313" key="3">
    <source>
        <dbReference type="Proteomes" id="UP000772434"/>
    </source>
</evidence>
<dbReference type="EMBL" id="JADNRY010000213">
    <property type="protein sequence ID" value="KAF9061122.1"/>
    <property type="molecule type" value="Genomic_DNA"/>
</dbReference>
<protein>
    <submittedName>
        <fullName evidence="2">Uncharacterized protein</fullName>
    </submittedName>
</protein>
<feature type="compositionally biased region" description="Basic and acidic residues" evidence="1">
    <location>
        <begin position="124"/>
        <end position="134"/>
    </location>
</feature>
<evidence type="ECO:0000256" key="1">
    <source>
        <dbReference type="SAM" id="MobiDB-lite"/>
    </source>
</evidence>
<feature type="region of interest" description="Disordered" evidence="1">
    <location>
        <begin position="1"/>
        <end position="21"/>
    </location>
</feature>
<organism evidence="2 3">
    <name type="scientific">Rhodocollybia butyracea</name>
    <dbReference type="NCBI Taxonomy" id="206335"/>
    <lineage>
        <taxon>Eukaryota</taxon>
        <taxon>Fungi</taxon>
        <taxon>Dikarya</taxon>
        <taxon>Basidiomycota</taxon>
        <taxon>Agaricomycotina</taxon>
        <taxon>Agaricomycetes</taxon>
        <taxon>Agaricomycetidae</taxon>
        <taxon>Agaricales</taxon>
        <taxon>Marasmiineae</taxon>
        <taxon>Omphalotaceae</taxon>
        <taxon>Rhodocollybia</taxon>
    </lineage>
</organism>
<sequence length="602" mass="68635">MTHMIQPDMAKNPDTQRPWRPQKPWMEQWEEIAGQRSKVSYDMNNHRVNRFHQATQAFRHDRYFPYNLRDPWDQFQMFIGIMNIIPVWILRDQLREEVEDDADDDDDYTADSNNKATRSSTYVQREEKPRANGKRDKKGQRPRPPYENYNRRPVVVENDEEIQQLVQESHDRKADRADQFLDNPARSIQIYLSSYMMQQGFHYTERNLTLIPHIIRFYVEFLLNERFLAHDEAETEASLRRSLTIIELALSELPLTSKIMKHLPWNDKFTQGCKQLFGVAENMLQVTSVIPSTTDFTSGDLGEQTSVNELKVDDIPTVEPYLDEIIKHGEALPIYDILSGTSDVWPPEGVVLEGPPTPISLAADSDWGSTDTSAIWGSLDESMSLLPLLGPTALPLTHTTGVVEQSVRKVVSITDSHESLPFVVKFDLDKSSEGPSAKAVEEEISIRLSKVVLEPWLGWPEHADEIETKVPHILGNSRGRVVVYDDGQSVIYDHGSDSFRSSADDPSIRDSLDAKAPAHDPLQHSITLLLDPESTKMLRLGMGLVGTWVQIARNVDLDLDSMSSIGEGTENVDRSAPQRFWYLRDLKAVLPSYHTDVYQPIS</sequence>